<feature type="domain" description="VWFD" evidence="1">
    <location>
        <begin position="1"/>
        <end position="153"/>
    </location>
</feature>
<protein>
    <recommendedName>
        <fullName evidence="1">VWFD domain-containing protein</fullName>
    </recommendedName>
</protein>
<accession>A0AAN8PWW1</accession>
<gene>
    <name evidence="2" type="ORF">SNE40_008876</name>
</gene>
<reference evidence="2 3" key="1">
    <citation type="submission" date="2024-01" db="EMBL/GenBank/DDBJ databases">
        <title>The genome of the rayed Mediterranean limpet Patella caerulea (Linnaeus, 1758).</title>
        <authorList>
            <person name="Anh-Thu Weber A."/>
            <person name="Halstead-Nussloch G."/>
        </authorList>
    </citation>
    <scope>NUCLEOTIDE SEQUENCE [LARGE SCALE GENOMIC DNA]</scope>
    <source>
        <strain evidence="2">AATW-2023a</strain>
        <tissue evidence="2">Whole specimen</tissue>
    </source>
</reference>
<dbReference type="EMBL" id="JAZGQO010000007">
    <property type="protein sequence ID" value="KAK6180911.1"/>
    <property type="molecule type" value="Genomic_DNA"/>
</dbReference>
<name>A0AAN8PWW1_PATCE</name>
<dbReference type="AlphaFoldDB" id="A0AAN8PWW1"/>
<comment type="caution">
    <text evidence="2">The sequence shown here is derived from an EMBL/GenBank/DDBJ whole genome shotgun (WGS) entry which is preliminary data.</text>
</comment>
<dbReference type="Proteomes" id="UP001347796">
    <property type="component" value="Unassembled WGS sequence"/>
</dbReference>
<keyword evidence="3" id="KW-1185">Reference proteome</keyword>
<proteinExistence type="predicted"/>
<organism evidence="2 3">
    <name type="scientific">Patella caerulea</name>
    <name type="common">Rayed Mediterranean limpet</name>
    <dbReference type="NCBI Taxonomy" id="87958"/>
    <lineage>
        <taxon>Eukaryota</taxon>
        <taxon>Metazoa</taxon>
        <taxon>Spiralia</taxon>
        <taxon>Lophotrochozoa</taxon>
        <taxon>Mollusca</taxon>
        <taxon>Gastropoda</taxon>
        <taxon>Patellogastropoda</taxon>
        <taxon>Patelloidea</taxon>
        <taxon>Patellidae</taxon>
        <taxon>Patella</taxon>
    </lineage>
</organism>
<sequence length="255" mass="29006">MLGTFTMYQNNDYNIEVQVKSFKCSTNAYCLCGVVVRVGQTVFMINQCAIDYWFIDYILCNDGGDILDVKKSDGVYKIMLPTGAFLNIDLRGSFLNVYMYPSVVDVGVSRGLCGNLTGLNYRQQNELVLRDGRETKDEESFHSSWKTRTGEDMFDPDNLDMLSAWSRNYTTCKCNKPLGGTVITEIDCSPNNLPDTCNEDEGFRAIHKKRCISPVRKKRSIPKIGLHPENHLRIKRVKYTLFCYKVCFSSASIIV</sequence>
<evidence type="ECO:0000313" key="2">
    <source>
        <dbReference type="EMBL" id="KAK6180911.1"/>
    </source>
</evidence>
<evidence type="ECO:0000313" key="3">
    <source>
        <dbReference type="Proteomes" id="UP001347796"/>
    </source>
</evidence>
<evidence type="ECO:0000259" key="1">
    <source>
        <dbReference type="PROSITE" id="PS51233"/>
    </source>
</evidence>
<dbReference type="InterPro" id="IPR001846">
    <property type="entry name" value="VWF_type-D"/>
</dbReference>
<dbReference type="PROSITE" id="PS51233">
    <property type="entry name" value="VWFD"/>
    <property type="match status" value="1"/>
</dbReference>